<protein>
    <recommendedName>
        <fullName evidence="2">Imm-5-like domain-containing protein</fullName>
    </recommendedName>
</protein>
<accession>N0E3X3</accession>
<evidence type="ECO:0000313" key="4">
    <source>
        <dbReference type="Proteomes" id="UP000013167"/>
    </source>
</evidence>
<feature type="domain" description="Imm-5-like" evidence="2">
    <location>
        <begin position="20"/>
        <end position="101"/>
    </location>
</feature>
<evidence type="ECO:0000313" key="3">
    <source>
        <dbReference type="EMBL" id="CCH70511.1"/>
    </source>
</evidence>
<feature type="region of interest" description="Disordered" evidence="1">
    <location>
        <begin position="294"/>
        <end position="314"/>
    </location>
</feature>
<sequence>MAQHSGTVPGDFDLTIGELRTVVRYVVMHAEDVLDVFEQAVPDDPRPRAAIEAAWTFVNGANRTKLQRVASLDAHRAARSAPSEAARLAAQSAGDAASAAYLHPIAQASQVGHILRAAANAAHIAELTAGGDPTLGDALLNRSRQRATAVLSDVLRRYPHPPRGRSRVSQLIHALDQSLRQSDGADPGRAQLAKDRPRTKTPGALTLSENDRRILALWAADCAERTLPLFLAEAPDDPRPREAIEGAGGWTHTGGWRDTTGWRTCSCSTSSPTWRTSATQGRRTGRWRTACWQMRRRGSSTGRRPISSARLPRR</sequence>
<dbReference type="Proteomes" id="UP000013167">
    <property type="component" value="Unassembled WGS sequence"/>
</dbReference>
<evidence type="ECO:0000256" key="1">
    <source>
        <dbReference type="SAM" id="MobiDB-lite"/>
    </source>
</evidence>
<dbReference type="Pfam" id="PF21805">
    <property type="entry name" value="Imm5_like"/>
    <property type="match status" value="2"/>
</dbReference>
<organism evidence="3 4">
    <name type="scientific">Phycicoccus elongatus Lp2</name>
    <dbReference type="NCBI Taxonomy" id="1193181"/>
    <lineage>
        <taxon>Bacteria</taxon>
        <taxon>Bacillati</taxon>
        <taxon>Actinomycetota</taxon>
        <taxon>Actinomycetes</taxon>
        <taxon>Micrococcales</taxon>
        <taxon>Intrasporangiaceae</taxon>
        <taxon>Phycicoccus</taxon>
    </lineage>
</organism>
<dbReference type="EMBL" id="CAIZ01000129">
    <property type="protein sequence ID" value="CCH70511.1"/>
    <property type="molecule type" value="Genomic_DNA"/>
</dbReference>
<dbReference type="InterPro" id="IPR048667">
    <property type="entry name" value="Imm5-like"/>
</dbReference>
<comment type="caution">
    <text evidence="3">The sequence shown here is derived from an EMBL/GenBank/DDBJ whole genome shotgun (WGS) entry which is preliminary data.</text>
</comment>
<dbReference type="STRING" id="1193181.BN10_590028"/>
<proteinExistence type="predicted"/>
<feature type="domain" description="Imm-5-like" evidence="2">
    <location>
        <begin position="206"/>
        <end position="251"/>
    </location>
</feature>
<name>N0E3X3_9MICO</name>
<dbReference type="HOGENOM" id="CLU_885465_0_0_11"/>
<gene>
    <name evidence="3" type="ORF">BN10_590028</name>
</gene>
<evidence type="ECO:0000259" key="2">
    <source>
        <dbReference type="Pfam" id="PF21805"/>
    </source>
</evidence>
<dbReference type="AlphaFoldDB" id="N0E3X3"/>
<feature type="region of interest" description="Disordered" evidence="1">
    <location>
        <begin position="179"/>
        <end position="204"/>
    </location>
</feature>
<dbReference type="eggNOG" id="ENOG502ZWRX">
    <property type="taxonomic scope" value="Bacteria"/>
</dbReference>
<reference evidence="3 4" key="1">
    <citation type="journal article" date="2013" name="ISME J.">
        <title>A metabolic model for members of the genus Tetrasphaera involved in enhanced biological phosphorus removal.</title>
        <authorList>
            <person name="Kristiansen R."/>
            <person name="Nguyen H.T.T."/>
            <person name="Saunders A.M."/>
            <person name="Nielsen J.L."/>
            <person name="Wimmer R."/>
            <person name="Le V.Q."/>
            <person name="McIlroy S.J."/>
            <person name="Petrovski S."/>
            <person name="Seviour R.J."/>
            <person name="Calteau A."/>
            <person name="Nielsen K.L."/>
            <person name="Nielsen P.H."/>
        </authorList>
    </citation>
    <scope>NUCLEOTIDE SEQUENCE [LARGE SCALE GENOMIC DNA]</scope>
    <source>
        <strain evidence="3 4">Lp2</strain>
    </source>
</reference>
<keyword evidence="4" id="KW-1185">Reference proteome</keyword>